<keyword evidence="1" id="KW-0732">Signal</keyword>
<sequence length="280" mass="31673">MISRDFGIQLFILTMAMTFSDFFILECPPVMKGAVVIVKTYFPVNYSLLKNGKSALFFYLNNTQIGNCELNSKNVCQNEHKDPNINLTQTLTAGQYISTLTSSANTIWRKTSTSTLSGETWRVQLGSTKINETCDIQVYAIFDKPECFPNISMEHFILTCFLRKVFPEALCVFHITLNNIYILNGSVAYNHTKIDGGDYYETSCTFSSPTIENEIHQVTVTMYPNITGTVSDRKYGKSITFFFPDTSDGLLLLFTLLSIQDPELSIIREVSFVIITFMTL</sequence>
<keyword evidence="2" id="KW-1185">Reference proteome</keyword>
<dbReference type="RefSeq" id="XP_055866525.1">
    <property type="nucleotide sequence ID" value="XM_056010550.1"/>
</dbReference>
<evidence type="ECO:0000313" key="3">
    <source>
        <dbReference type="RefSeq" id="XP_055866525.1"/>
    </source>
</evidence>
<evidence type="ECO:0000256" key="1">
    <source>
        <dbReference type="SAM" id="SignalP"/>
    </source>
</evidence>
<dbReference type="AlphaFoldDB" id="A0A9W2YUW8"/>
<evidence type="ECO:0000313" key="2">
    <source>
        <dbReference type="Proteomes" id="UP001165740"/>
    </source>
</evidence>
<organism evidence="2 3">
    <name type="scientific">Biomphalaria glabrata</name>
    <name type="common">Bloodfluke planorb</name>
    <name type="synonym">Freshwater snail</name>
    <dbReference type="NCBI Taxonomy" id="6526"/>
    <lineage>
        <taxon>Eukaryota</taxon>
        <taxon>Metazoa</taxon>
        <taxon>Spiralia</taxon>
        <taxon>Lophotrochozoa</taxon>
        <taxon>Mollusca</taxon>
        <taxon>Gastropoda</taxon>
        <taxon>Heterobranchia</taxon>
        <taxon>Euthyneura</taxon>
        <taxon>Panpulmonata</taxon>
        <taxon>Hygrophila</taxon>
        <taxon>Lymnaeoidea</taxon>
        <taxon>Planorbidae</taxon>
        <taxon>Biomphalaria</taxon>
    </lineage>
</organism>
<dbReference type="Proteomes" id="UP001165740">
    <property type="component" value="Chromosome 14"/>
</dbReference>
<dbReference type="GeneID" id="129922843"/>
<gene>
    <name evidence="3" type="primary">LOC129922843</name>
</gene>
<reference evidence="3" key="1">
    <citation type="submission" date="2025-08" db="UniProtKB">
        <authorList>
            <consortium name="RefSeq"/>
        </authorList>
    </citation>
    <scope>IDENTIFICATION</scope>
</reference>
<proteinExistence type="predicted"/>
<feature type="chain" id="PRO_5040752846" evidence="1">
    <location>
        <begin position="21"/>
        <end position="280"/>
    </location>
</feature>
<dbReference type="OrthoDB" id="6208772at2759"/>
<accession>A0A9W2YUW8</accession>
<protein>
    <submittedName>
        <fullName evidence="3">Uncharacterized protein LOC129922843</fullName>
    </submittedName>
</protein>
<name>A0A9W2YUW8_BIOGL</name>
<feature type="signal peptide" evidence="1">
    <location>
        <begin position="1"/>
        <end position="20"/>
    </location>
</feature>